<comment type="catalytic activity">
    <reaction evidence="1">
        <text>GDP-alpha-D-mannose + H2O = alpha-D-mannose 1-phosphate + GMP + 2 H(+)</text>
        <dbReference type="Rhea" id="RHEA:27978"/>
        <dbReference type="ChEBI" id="CHEBI:15377"/>
        <dbReference type="ChEBI" id="CHEBI:15378"/>
        <dbReference type="ChEBI" id="CHEBI:57527"/>
        <dbReference type="ChEBI" id="CHEBI:58115"/>
        <dbReference type="ChEBI" id="CHEBI:58409"/>
    </reaction>
</comment>
<dbReference type="InterPro" id="IPR000086">
    <property type="entry name" value="NUDIX_hydrolase_dom"/>
</dbReference>
<evidence type="ECO:0000256" key="7">
    <source>
        <dbReference type="ARBA" id="ARBA00032272"/>
    </source>
</evidence>
<dbReference type="Proteomes" id="UP000325372">
    <property type="component" value="Unassembled WGS sequence"/>
</dbReference>
<evidence type="ECO:0000256" key="6">
    <source>
        <dbReference type="ARBA" id="ARBA00032162"/>
    </source>
</evidence>
<keyword evidence="10" id="KW-1185">Reference proteome</keyword>
<proteinExistence type="inferred from homology"/>
<sequence length="189" mass="20796">MSTPVRHFHGRYLALDERGSWEYATRVNAHAVAVIVPVTEANELVLVEQFRVPVQCRTIELPAGLVGDGADPDEPLEPAAHRELLEETGFRAATMQRFLDCPSSAGMTDEAITFFLATGLTRVAEGGGDETEDITVHVVPLEDMDEWLAARLRQGLMLDPKLYAALYWLGDRRRVNIIAAASTPAPARD</sequence>
<dbReference type="GO" id="GO:0006753">
    <property type="term" value="P:nucleoside phosphate metabolic process"/>
    <property type="evidence" value="ECO:0007669"/>
    <property type="project" value="TreeGrafter"/>
</dbReference>
<comment type="cofactor">
    <cofactor evidence="2">
        <name>Mg(2+)</name>
        <dbReference type="ChEBI" id="CHEBI:18420"/>
    </cofactor>
</comment>
<organism evidence="9 10">
    <name type="scientific">Marinihelvus fidelis</name>
    <dbReference type="NCBI Taxonomy" id="2613842"/>
    <lineage>
        <taxon>Bacteria</taxon>
        <taxon>Pseudomonadati</taxon>
        <taxon>Pseudomonadota</taxon>
        <taxon>Gammaproteobacteria</taxon>
        <taxon>Chromatiales</taxon>
        <taxon>Wenzhouxiangellaceae</taxon>
        <taxon>Marinihelvus</taxon>
    </lineage>
</organism>
<evidence type="ECO:0000256" key="3">
    <source>
        <dbReference type="ARBA" id="ARBA00007275"/>
    </source>
</evidence>
<dbReference type="PROSITE" id="PS51462">
    <property type="entry name" value="NUDIX"/>
    <property type="match status" value="1"/>
</dbReference>
<dbReference type="EMBL" id="VYXP01000006">
    <property type="protein sequence ID" value="KAA9130947.1"/>
    <property type="molecule type" value="Genomic_DNA"/>
</dbReference>
<evidence type="ECO:0000256" key="2">
    <source>
        <dbReference type="ARBA" id="ARBA00001946"/>
    </source>
</evidence>
<evidence type="ECO:0000256" key="5">
    <source>
        <dbReference type="ARBA" id="ARBA00022801"/>
    </source>
</evidence>
<dbReference type="Pfam" id="PF00293">
    <property type="entry name" value="NUDIX"/>
    <property type="match status" value="1"/>
</dbReference>
<feature type="domain" description="Nudix hydrolase" evidence="8">
    <location>
        <begin position="28"/>
        <end position="162"/>
    </location>
</feature>
<protein>
    <recommendedName>
        <fullName evidence="4">GDP-mannose pyrophosphatase</fullName>
    </recommendedName>
    <alternativeName>
        <fullName evidence="6">GDP-mannose hydrolase</fullName>
    </alternativeName>
    <alternativeName>
        <fullName evidence="7">GDPMK</fullName>
    </alternativeName>
</protein>
<dbReference type="SUPFAM" id="SSF55811">
    <property type="entry name" value="Nudix"/>
    <property type="match status" value="1"/>
</dbReference>
<keyword evidence="5 9" id="KW-0378">Hydrolase</keyword>
<evidence type="ECO:0000313" key="9">
    <source>
        <dbReference type="EMBL" id="KAA9130947.1"/>
    </source>
</evidence>
<dbReference type="InterPro" id="IPR015797">
    <property type="entry name" value="NUDIX_hydrolase-like_dom_sf"/>
</dbReference>
<dbReference type="CDD" id="cd03424">
    <property type="entry name" value="NUDIX_ADPRase_Nudt5_UGPPase_Nudt14"/>
    <property type="match status" value="1"/>
</dbReference>
<evidence type="ECO:0000256" key="1">
    <source>
        <dbReference type="ARBA" id="ARBA00000847"/>
    </source>
</evidence>
<evidence type="ECO:0000256" key="4">
    <source>
        <dbReference type="ARBA" id="ARBA00016377"/>
    </source>
</evidence>
<evidence type="ECO:0000313" key="10">
    <source>
        <dbReference type="Proteomes" id="UP000325372"/>
    </source>
</evidence>
<dbReference type="Gene3D" id="3.90.79.10">
    <property type="entry name" value="Nucleoside Triphosphate Pyrophosphohydrolase"/>
    <property type="match status" value="1"/>
</dbReference>
<evidence type="ECO:0000259" key="8">
    <source>
        <dbReference type="PROSITE" id="PS51462"/>
    </source>
</evidence>
<comment type="caution">
    <text evidence="9">The sequence shown here is derived from an EMBL/GenBank/DDBJ whole genome shotgun (WGS) entry which is preliminary data.</text>
</comment>
<comment type="similarity">
    <text evidence="3">Belongs to the Nudix hydrolase family. NudK subfamily.</text>
</comment>
<dbReference type="PANTHER" id="PTHR11839:SF18">
    <property type="entry name" value="NUDIX HYDROLASE DOMAIN-CONTAINING PROTEIN"/>
    <property type="match status" value="1"/>
</dbReference>
<name>A0A5N0TA00_9GAMM</name>
<dbReference type="GO" id="GO:0016787">
    <property type="term" value="F:hydrolase activity"/>
    <property type="evidence" value="ECO:0007669"/>
    <property type="project" value="UniProtKB-KW"/>
</dbReference>
<reference evidence="9 10" key="1">
    <citation type="submission" date="2019-09" db="EMBL/GenBank/DDBJ databases">
        <title>Wenzhouxiangella sp. Genome sequencing and assembly.</title>
        <authorList>
            <person name="Zhang R."/>
        </authorList>
    </citation>
    <scope>NUCLEOTIDE SEQUENCE [LARGE SCALE GENOMIC DNA]</scope>
    <source>
        <strain evidence="9 10">W260</strain>
    </source>
</reference>
<gene>
    <name evidence="9" type="ORF">F3N42_11375</name>
</gene>
<accession>A0A5N0TA00</accession>
<dbReference type="PANTHER" id="PTHR11839">
    <property type="entry name" value="UDP/ADP-SUGAR PYROPHOSPHATASE"/>
    <property type="match status" value="1"/>
</dbReference>
<dbReference type="GO" id="GO:0019693">
    <property type="term" value="P:ribose phosphate metabolic process"/>
    <property type="evidence" value="ECO:0007669"/>
    <property type="project" value="TreeGrafter"/>
</dbReference>
<dbReference type="RefSeq" id="WP_150864585.1">
    <property type="nucleotide sequence ID" value="NZ_VYXP01000006.1"/>
</dbReference>
<dbReference type="AlphaFoldDB" id="A0A5N0TA00"/>